<evidence type="ECO:0000313" key="12">
    <source>
        <dbReference type="Proteomes" id="UP000324241"/>
    </source>
</evidence>
<feature type="compositionally biased region" description="Polar residues" evidence="8">
    <location>
        <begin position="324"/>
        <end position="339"/>
    </location>
</feature>
<dbReference type="STRING" id="1220188.A0A4S3J4P7"/>
<keyword evidence="6 7" id="KW-0472">Membrane</keyword>
<dbReference type="GO" id="GO:0016020">
    <property type="term" value="C:membrane"/>
    <property type="evidence" value="ECO:0007669"/>
    <property type="project" value="UniProtKB-SubCell"/>
</dbReference>
<dbReference type="Proteomes" id="UP000308092">
    <property type="component" value="Unassembled WGS sequence"/>
</dbReference>
<evidence type="ECO:0000313" key="9">
    <source>
        <dbReference type="EMBL" id="KAA8648697.1"/>
    </source>
</evidence>
<comment type="caution">
    <text evidence="7">Lacks conserved residue(s) required for the propagation of feature annotation.</text>
</comment>
<gene>
    <name evidence="7" type="primary">DLT1</name>
    <name evidence="9" type="ORF">ATNIH1004_004582</name>
    <name evidence="10" type="ORF">EYZ11_010682</name>
</gene>
<comment type="function">
    <text evidence="1 7">Required for growth under high-pressure and low-temperature conditions.</text>
</comment>
<dbReference type="OrthoDB" id="4096362at2759"/>
<organism evidence="10 11">
    <name type="scientific">Aspergillus tanneri</name>
    <dbReference type="NCBI Taxonomy" id="1220188"/>
    <lineage>
        <taxon>Eukaryota</taxon>
        <taxon>Fungi</taxon>
        <taxon>Dikarya</taxon>
        <taxon>Ascomycota</taxon>
        <taxon>Pezizomycotina</taxon>
        <taxon>Eurotiomycetes</taxon>
        <taxon>Eurotiomycetidae</taxon>
        <taxon>Eurotiales</taxon>
        <taxon>Aspergillaceae</taxon>
        <taxon>Aspergillus</taxon>
        <taxon>Aspergillus subgen. Circumdati</taxon>
    </lineage>
</organism>
<comment type="similarity">
    <text evidence="2 7">Belongs to the DLT1 family.</text>
</comment>
<evidence type="ECO:0000256" key="7">
    <source>
        <dbReference type="RuleBase" id="RU367100"/>
    </source>
</evidence>
<accession>A0A4S3J4P7</accession>
<evidence type="ECO:0000256" key="6">
    <source>
        <dbReference type="ARBA" id="ARBA00023136"/>
    </source>
</evidence>
<proteinExistence type="inferred from homology"/>
<comment type="caution">
    <text evidence="10">The sequence shown here is derived from an EMBL/GenBank/DDBJ whole genome shotgun (WGS) entry which is preliminary data.</text>
</comment>
<evidence type="ECO:0000256" key="2">
    <source>
        <dbReference type="ARBA" id="ARBA00005550"/>
    </source>
</evidence>
<dbReference type="InterPro" id="IPR038869">
    <property type="entry name" value="DLT1"/>
</dbReference>
<reference evidence="9 12" key="2">
    <citation type="submission" date="2019-08" db="EMBL/GenBank/DDBJ databases">
        <title>The genome sequence of a newly discovered highly antifungal drug resistant Aspergillus species, Aspergillus tanneri NIH 1004.</title>
        <authorList>
            <person name="Mounaud S."/>
            <person name="Singh I."/>
            <person name="Joardar V."/>
            <person name="Pakala S."/>
            <person name="Pakala S."/>
            <person name="Venepally P."/>
            <person name="Chung J.K."/>
            <person name="Losada L."/>
            <person name="Nierman W.C."/>
        </authorList>
    </citation>
    <scope>NUCLEOTIDE SEQUENCE [LARGE SCALE GENOMIC DNA]</scope>
    <source>
        <strain evidence="9 12">NIH1004</strain>
    </source>
</reference>
<comment type="subcellular location">
    <subcellularLocation>
        <location evidence="7">Membrane</location>
        <topology evidence="7">Multi-pass membrane protein</topology>
    </subcellularLocation>
</comment>
<keyword evidence="5 7" id="KW-1133">Transmembrane helix</keyword>
<dbReference type="VEuPathDB" id="FungiDB:EYZ11_010682"/>
<dbReference type="Proteomes" id="UP000324241">
    <property type="component" value="Unassembled WGS sequence"/>
</dbReference>
<feature type="region of interest" description="Disordered" evidence="8">
    <location>
        <begin position="280"/>
        <end position="410"/>
    </location>
</feature>
<feature type="compositionally biased region" description="Basic and acidic residues" evidence="8">
    <location>
        <begin position="307"/>
        <end position="317"/>
    </location>
</feature>
<feature type="transmembrane region" description="Helical" evidence="7">
    <location>
        <begin position="42"/>
        <end position="64"/>
    </location>
</feature>
<keyword evidence="4 7" id="KW-0812">Transmembrane</keyword>
<evidence type="ECO:0000313" key="10">
    <source>
        <dbReference type="EMBL" id="THC89853.1"/>
    </source>
</evidence>
<dbReference type="PANTHER" id="PTHR40021">
    <property type="entry name" value="DEFECT AT LOW TEMPERATURE PROTEIN 1"/>
    <property type="match status" value="1"/>
</dbReference>
<keyword evidence="11" id="KW-1185">Reference proteome</keyword>
<evidence type="ECO:0000256" key="8">
    <source>
        <dbReference type="SAM" id="MobiDB-lite"/>
    </source>
</evidence>
<evidence type="ECO:0000256" key="4">
    <source>
        <dbReference type="ARBA" id="ARBA00022692"/>
    </source>
</evidence>
<evidence type="ECO:0000313" key="11">
    <source>
        <dbReference type="Proteomes" id="UP000308092"/>
    </source>
</evidence>
<feature type="compositionally biased region" description="Polar residues" evidence="8">
    <location>
        <begin position="372"/>
        <end position="381"/>
    </location>
</feature>
<reference evidence="10 11" key="1">
    <citation type="submission" date="2019-03" db="EMBL/GenBank/DDBJ databases">
        <title>The genome sequence of a newly discovered highly antifungal drug resistant Aspergillus species, Aspergillus tanneri NIH 1004.</title>
        <authorList>
            <person name="Mounaud S."/>
            <person name="Singh I."/>
            <person name="Joardar V."/>
            <person name="Pakala S."/>
            <person name="Pakala S."/>
            <person name="Venepally P."/>
            <person name="Hoover J."/>
            <person name="Nierman W."/>
            <person name="Chung J."/>
            <person name="Losada L."/>
        </authorList>
    </citation>
    <scope>NUCLEOTIDE SEQUENCE [LARGE SCALE GENOMIC DNA]</scope>
    <source>
        <strain evidence="10 11">NIH1004</strain>
    </source>
</reference>
<dbReference type="PANTHER" id="PTHR40021:SF1">
    <property type="entry name" value="DEFECT AT LOW TEMPERATURE PROTEIN 1"/>
    <property type="match status" value="1"/>
</dbReference>
<evidence type="ECO:0000256" key="5">
    <source>
        <dbReference type="ARBA" id="ARBA00022989"/>
    </source>
</evidence>
<name>A0A4S3J4P7_9EURO</name>
<dbReference type="AlphaFoldDB" id="A0A4S3J4P7"/>
<protein>
    <recommendedName>
        <fullName evidence="3 7">Defect at low temperature protein 1</fullName>
    </recommendedName>
</protein>
<sequence length="410" mass="45888">MAWNFYRVLNHTVFTVLFVILFCLVILTPADAIYQCYITSRLTNIFIITGGYVVTILLAALIYATRIYTNRTVLSGIPKAWIPIEKEDVGKGVRRLVMEGLARSAIVAYQARPRDMAADGNRFDDYPMLVVDRDHPPWEHVEHPGWSSPSSTDLPDLPYKTVIQELPNLIEAKAVSLAPPDPLFAFNHASSSADVDPAPPDTRVVEVMRRPASMGLREYLQHLAGLDMLHPPEIGAEFLALYERARFSAHELYEHEFHQLMHVFAELLRGMKLEDPQILGTVGDDSSRGASESIIGPSDEEGETDTMDFHDDSEALSRGRSHSRQISNASTWEAHSLYSTPPKPRLNPRLQEPHRTLAVPQTPSLRSLRPMRSNTSESSEGSVIRLVEPQGPGDLPYTINFNPNGRPYGQ</sequence>
<dbReference type="EMBL" id="QUQM01000003">
    <property type="protein sequence ID" value="KAA8648697.1"/>
    <property type="molecule type" value="Genomic_DNA"/>
</dbReference>
<evidence type="ECO:0000256" key="3">
    <source>
        <dbReference type="ARBA" id="ARBA00021353"/>
    </source>
</evidence>
<evidence type="ECO:0000256" key="1">
    <source>
        <dbReference type="ARBA" id="ARBA00002489"/>
    </source>
</evidence>
<dbReference type="EMBL" id="SOSA01000593">
    <property type="protein sequence ID" value="THC89853.1"/>
    <property type="molecule type" value="Genomic_DNA"/>
</dbReference>